<keyword evidence="6 9" id="KW-0786">Thiamine pyrophosphate</keyword>
<dbReference type="EMBL" id="CP040602">
    <property type="protein sequence ID" value="QCU90033.1"/>
    <property type="molecule type" value="Genomic_DNA"/>
</dbReference>
<dbReference type="InterPro" id="IPR004660">
    <property type="entry name" value="PDH_E1"/>
</dbReference>
<evidence type="ECO:0000256" key="1">
    <source>
        <dbReference type="ARBA" id="ARBA00001964"/>
    </source>
</evidence>
<dbReference type="Proteomes" id="UP000304864">
    <property type="component" value="Chromosome"/>
</dbReference>
<keyword evidence="10" id="KW-0479">Metal-binding</keyword>
<dbReference type="InterPro" id="IPR051157">
    <property type="entry name" value="PDH/Transketolase"/>
</dbReference>
<dbReference type="PROSITE" id="PS50003">
    <property type="entry name" value="PH_DOMAIN"/>
    <property type="match status" value="1"/>
</dbReference>
<keyword evidence="10" id="KW-0460">Magnesium</keyword>
<feature type="domain" description="PH" evidence="11">
    <location>
        <begin position="1"/>
        <end position="25"/>
    </location>
</feature>
<dbReference type="InterPro" id="IPR055152">
    <property type="entry name" value="Transketolase-like_C_2"/>
</dbReference>
<dbReference type="Pfam" id="PF22613">
    <property type="entry name" value="Transketolase_C_1"/>
    <property type="match status" value="1"/>
</dbReference>
<evidence type="ECO:0000256" key="8">
    <source>
        <dbReference type="ARBA" id="ARBA00051231"/>
    </source>
</evidence>
<dbReference type="InterPro" id="IPR035807">
    <property type="entry name" value="PDC_E1_N"/>
</dbReference>
<evidence type="ECO:0000256" key="7">
    <source>
        <dbReference type="ARBA" id="ARBA00023317"/>
    </source>
</evidence>
<evidence type="ECO:0000259" key="11">
    <source>
        <dbReference type="PROSITE" id="PS50003"/>
    </source>
</evidence>
<dbReference type="GO" id="GO:0046872">
    <property type="term" value="F:metal ion binding"/>
    <property type="evidence" value="ECO:0007669"/>
    <property type="project" value="UniProtKB-KW"/>
</dbReference>
<dbReference type="PIRSF" id="PIRSF000156">
    <property type="entry name" value="Pyruvate_dh_E1"/>
    <property type="match status" value="1"/>
</dbReference>
<dbReference type="InterPro" id="IPR009014">
    <property type="entry name" value="Transketo_C/PFOR_II"/>
</dbReference>
<dbReference type="FunFam" id="3.40.50.970:FF:000011">
    <property type="entry name" value="Pyruvate dehydrogenase E1 component"/>
    <property type="match status" value="1"/>
</dbReference>
<accession>A0A4V1HHS4</accession>
<comment type="cofactor">
    <cofactor evidence="10">
        <name>Mg(2+)</name>
        <dbReference type="ChEBI" id="CHEBI:18420"/>
    </cofactor>
</comment>
<dbReference type="InterPro" id="IPR029061">
    <property type="entry name" value="THDP-binding"/>
</dbReference>
<dbReference type="Gene3D" id="3.40.50.920">
    <property type="match status" value="1"/>
</dbReference>
<evidence type="ECO:0000256" key="10">
    <source>
        <dbReference type="PIRSR" id="PIRSR000156-1"/>
    </source>
</evidence>
<dbReference type="PANTHER" id="PTHR43825:SF3">
    <property type="entry name" value="PYRUVATE DEHYDROGENASE E1 COMPONENT"/>
    <property type="match status" value="1"/>
</dbReference>
<comment type="cofactor">
    <cofactor evidence="1 9">
        <name>thiamine diphosphate</name>
        <dbReference type="ChEBI" id="CHEBI:58937"/>
    </cofactor>
</comment>
<dbReference type="SUPFAM" id="SSF52518">
    <property type="entry name" value="Thiamin diphosphate-binding fold (THDP-binding)"/>
    <property type="match status" value="2"/>
</dbReference>
<dbReference type="Pfam" id="PF17831">
    <property type="entry name" value="PDH_E1_M"/>
    <property type="match status" value="1"/>
</dbReference>
<evidence type="ECO:0000256" key="3">
    <source>
        <dbReference type="ARBA" id="ARBA00012281"/>
    </source>
</evidence>
<evidence type="ECO:0000313" key="13">
    <source>
        <dbReference type="Proteomes" id="UP000304864"/>
    </source>
</evidence>
<reference evidence="12 13" key="1">
    <citation type="submission" date="2019-05" db="EMBL/GenBank/DDBJ databases">
        <title>Thiomicrorhabdus sediminis sp. nov, a novel sulfur-oxidizing bacterium isolated from coastal sediment.</title>
        <authorList>
            <person name="Liu X."/>
        </authorList>
    </citation>
    <scope>NUCLEOTIDE SEQUENCE [LARGE SCALE GENOMIC DNA]</scope>
    <source>
        <strain evidence="12 13">G1</strain>
    </source>
</reference>
<dbReference type="InterPro" id="IPR041621">
    <property type="entry name" value="PDH_E1_M"/>
</dbReference>
<dbReference type="GO" id="GO:0004739">
    <property type="term" value="F:pyruvate dehydrogenase (acetyl-transferring) activity"/>
    <property type="evidence" value="ECO:0007669"/>
    <property type="project" value="UniProtKB-EC"/>
</dbReference>
<evidence type="ECO:0000256" key="5">
    <source>
        <dbReference type="ARBA" id="ARBA00023002"/>
    </source>
</evidence>
<dbReference type="InterPro" id="IPR005474">
    <property type="entry name" value="Transketolase_N"/>
</dbReference>
<feature type="binding site" evidence="10">
    <location>
        <position position="260"/>
    </location>
    <ligand>
        <name>Mg(2+)</name>
        <dbReference type="ChEBI" id="CHEBI:18420"/>
    </ligand>
</feature>
<name>A0A4V1HHS4_9GAMM</name>
<dbReference type="OrthoDB" id="9759664at2"/>
<proteinExistence type="predicted"/>
<feature type="binding site" evidence="10">
    <location>
        <position position="258"/>
    </location>
    <ligand>
        <name>Mg(2+)</name>
        <dbReference type="ChEBI" id="CHEBI:18420"/>
    </ligand>
</feature>
<dbReference type="AlphaFoldDB" id="A0A4V1HHS4"/>
<dbReference type="RefSeq" id="WP_138564710.1">
    <property type="nucleotide sequence ID" value="NZ_CP040602.1"/>
</dbReference>
<dbReference type="Gene3D" id="3.40.50.970">
    <property type="match status" value="2"/>
</dbReference>
<evidence type="ECO:0000256" key="2">
    <source>
        <dbReference type="ARBA" id="ARBA00003157"/>
    </source>
</evidence>
<dbReference type="CDD" id="cd02017">
    <property type="entry name" value="TPP_E1_EcPDC_like"/>
    <property type="match status" value="1"/>
</dbReference>
<evidence type="ECO:0000313" key="12">
    <source>
        <dbReference type="EMBL" id="QCU90033.1"/>
    </source>
</evidence>
<evidence type="ECO:0000256" key="9">
    <source>
        <dbReference type="PIRNR" id="PIRNR000156"/>
    </source>
</evidence>
<sequence length="887" mass="99702">MSENFVDQDPQETQEWIDALEAVVSFEGTDKAQHIIASLIEKARVHGIDIPYSANTPYINTIAEENQANYPGDLTLEKKLRAILRWNAMAIVSGANKNTSVGGHIASYASSCTLYEVGMNHFFKGPKHPQGADMVFFQGHTSPGMYSRSFLEGRLNEEQLRNYRQEVDGNGLSSYPHPWLMSDYWQFPTVSMGLGPLMAIYQARFMKYMQARGLAETTGRKVWAFLGDGEMDEPESRGAIQLAKREKLDNLVFVINCNLQRLDGPVRGNDSIIQELEGVFRGAGWNVLKVLWGSGWDRLLQKDKTGKLVERMGEVPDGEYQAYKAKDGAFVRQHFFGKYPETAELVADMTDDEIFRLTRGGHSPRKIYNAYKRATETVGQPSVILAKTVKGYGMGAYGEAANTAHQQKKLDNEGYKYFRDRFAIPISDEEIDKGPVPFYQPSEDSDVMQYMRARREELGGALPSRQDNAEALPVPSLDTFKMLTEGTGEREMSTTMAFVRLISILLRDKTLGPRVVPIIPDEARTFGMEGLFRQVGIYDPAGQLYQPMDSDQLMWYKESANGQVFEEGINEAGAMANWVAAATAYANYGVSMIPFYIYYSMFGFQRIGDLAWAAGDSRARGFLIGGTAGRTTLEGEGLQHQDGHNLIQFDHVPNCMTYDPTFAFEMAVIIRDGIKRMFAEKEDVFYYITAMNENYSHPAMPEGAEDGILKGLYKFKDSSAKHKNKVQLMGSGTIFREVIAAAEMLESEWDVAADIWGVPSFNLLRRDGMEVTRWNTLHPKETAKKPYVTETLEGSEGPFIVATDYIRDYPERIRQYVPGEYYVLGTDGFGRSDTREQLRKFFEVNRYYVVVSALKSLADAGTIKADVVAKAIEKYGIDSDKPFPTHA</sequence>
<comment type="function">
    <text evidence="2 9">Component of the pyruvate dehydrogenase (PDH) complex, that catalyzes the overall conversion of pyruvate to acetyl-CoA and CO(2).</text>
</comment>
<dbReference type="SUPFAM" id="SSF52922">
    <property type="entry name" value="TK C-terminal domain-like"/>
    <property type="match status" value="1"/>
</dbReference>
<dbReference type="Pfam" id="PF00456">
    <property type="entry name" value="Transketolase_N"/>
    <property type="match status" value="1"/>
</dbReference>
<evidence type="ECO:0000256" key="4">
    <source>
        <dbReference type="ARBA" id="ARBA00017172"/>
    </source>
</evidence>
<feature type="binding site" evidence="10">
    <location>
        <position position="228"/>
    </location>
    <ligand>
        <name>Mg(2+)</name>
        <dbReference type="ChEBI" id="CHEBI:18420"/>
    </ligand>
</feature>
<keyword evidence="13" id="KW-1185">Reference proteome</keyword>
<protein>
    <recommendedName>
        <fullName evidence="4 9">Pyruvate dehydrogenase E1 component</fullName>
        <ecNumber evidence="3 9">1.2.4.1</ecNumber>
    </recommendedName>
</protein>
<dbReference type="NCBIfam" id="TIGR00759">
    <property type="entry name" value="aceE"/>
    <property type="match status" value="1"/>
</dbReference>
<keyword evidence="5 9" id="KW-0560">Oxidoreductase</keyword>
<dbReference type="KEGG" id="thig:FE785_04990"/>
<dbReference type="PANTHER" id="PTHR43825">
    <property type="entry name" value="PYRUVATE DEHYDROGENASE E1 COMPONENT"/>
    <property type="match status" value="1"/>
</dbReference>
<dbReference type="EC" id="1.2.4.1" evidence="3 9"/>
<keyword evidence="7 9" id="KW-0670">Pyruvate</keyword>
<evidence type="ECO:0000256" key="6">
    <source>
        <dbReference type="ARBA" id="ARBA00023052"/>
    </source>
</evidence>
<organism evidence="12 13">
    <name type="scientific">Thiomicrorhabdus sediminis</name>
    <dbReference type="NCBI Taxonomy" id="2580412"/>
    <lineage>
        <taxon>Bacteria</taxon>
        <taxon>Pseudomonadati</taxon>
        <taxon>Pseudomonadota</taxon>
        <taxon>Gammaproteobacteria</taxon>
        <taxon>Thiotrichales</taxon>
        <taxon>Piscirickettsiaceae</taxon>
        <taxon>Thiomicrorhabdus</taxon>
    </lineage>
</organism>
<dbReference type="InterPro" id="IPR001849">
    <property type="entry name" value="PH_domain"/>
</dbReference>
<comment type="catalytic activity">
    <reaction evidence="8 9">
        <text>N(6)-[(R)-lipoyl]-L-lysyl-[protein] + pyruvate + H(+) = N(6)-[(R)-S(8)-acetyldihydrolipoyl]-L-lysyl-[protein] + CO2</text>
        <dbReference type="Rhea" id="RHEA:19189"/>
        <dbReference type="Rhea" id="RHEA-COMP:10474"/>
        <dbReference type="Rhea" id="RHEA-COMP:10478"/>
        <dbReference type="ChEBI" id="CHEBI:15361"/>
        <dbReference type="ChEBI" id="CHEBI:15378"/>
        <dbReference type="ChEBI" id="CHEBI:16526"/>
        <dbReference type="ChEBI" id="CHEBI:83099"/>
        <dbReference type="ChEBI" id="CHEBI:83111"/>
        <dbReference type="EC" id="1.2.4.1"/>
    </reaction>
</comment>
<gene>
    <name evidence="12" type="primary">aceE</name>
    <name evidence="12" type="ORF">FE785_04990</name>
</gene>